<evidence type="ECO:0000313" key="7">
    <source>
        <dbReference type="Proteomes" id="UP000199305"/>
    </source>
</evidence>
<dbReference type="RefSeq" id="WP_217631349.1">
    <property type="nucleotide sequence ID" value="NZ_FNFH01000001.1"/>
</dbReference>
<evidence type="ECO:0000313" key="6">
    <source>
        <dbReference type="EMBL" id="SDJ51386.1"/>
    </source>
</evidence>
<dbReference type="Proteomes" id="UP000199305">
    <property type="component" value="Unassembled WGS sequence"/>
</dbReference>
<dbReference type="InterPro" id="IPR026591">
    <property type="entry name" value="Sirtuin_cat_small_dom_sf"/>
</dbReference>
<dbReference type="EMBL" id="FNFH01000001">
    <property type="protein sequence ID" value="SDJ51386.1"/>
    <property type="molecule type" value="Genomic_DNA"/>
</dbReference>
<dbReference type="STRING" id="658219.SAMN05216212_0064"/>
<evidence type="ECO:0000256" key="1">
    <source>
        <dbReference type="ARBA" id="ARBA00012928"/>
    </source>
</evidence>
<comment type="caution">
    <text evidence="4">Lacks conserved residue(s) required for the propagation of feature annotation.</text>
</comment>
<organism evidence="6 7">
    <name type="scientific">Microbulbifer yueqingensis</name>
    <dbReference type="NCBI Taxonomy" id="658219"/>
    <lineage>
        <taxon>Bacteria</taxon>
        <taxon>Pseudomonadati</taxon>
        <taxon>Pseudomonadota</taxon>
        <taxon>Gammaproteobacteria</taxon>
        <taxon>Cellvibrionales</taxon>
        <taxon>Microbulbiferaceae</taxon>
        <taxon>Microbulbifer</taxon>
    </lineage>
</organism>
<dbReference type="AlphaFoldDB" id="A0A1G8UC21"/>
<dbReference type="EC" id="2.3.1.286" evidence="1"/>
<dbReference type="Pfam" id="PF02146">
    <property type="entry name" value="SIR2"/>
    <property type="match status" value="1"/>
</dbReference>
<accession>A0A1G8UC21</accession>
<proteinExistence type="predicted"/>
<feature type="domain" description="Deacetylase sirtuin-type" evidence="5">
    <location>
        <begin position="2"/>
        <end position="276"/>
    </location>
</feature>
<dbReference type="InterPro" id="IPR029035">
    <property type="entry name" value="DHS-like_NAD/FAD-binding_dom"/>
</dbReference>
<sequence length="276" mass="30618">MDSKTRRELERAAELIERADGLLIAAGAGMGVDSGLPDFRGNEGFWKAYPALRQSGESFADIASPVTFTAHPERAWGFYGHRLNLYRSTRPHDGFRLLRQMGEARERGYFVFTSNVDGQFEKAGFDPERLNQCHGSIHHLQCLDDCSGEIWPADGETPVVDTERCLALGELPTCPRCGEVARPNILMFSDWGWNMARQEAQQEKYQRWLAAVKNLVVIECGAGTAIPTVRWESEAVGGQLVRINPNEPESDLEDAIGIRLGAREAISAIAARLEVS</sequence>
<keyword evidence="3" id="KW-0520">NAD</keyword>
<dbReference type="SUPFAM" id="SSF52467">
    <property type="entry name" value="DHS-like NAD/FAD-binding domain"/>
    <property type="match status" value="1"/>
</dbReference>
<protein>
    <recommendedName>
        <fullName evidence="1">protein acetyllysine N-acetyltransferase</fullName>
        <ecNumber evidence="1">2.3.1.286</ecNumber>
    </recommendedName>
</protein>
<evidence type="ECO:0000256" key="2">
    <source>
        <dbReference type="ARBA" id="ARBA00022679"/>
    </source>
</evidence>
<gene>
    <name evidence="6" type="ORF">SAMN05216212_0064</name>
</gene>
<dbReference type="InterPro" id="IPR050134">
    <property type="entry name" value="NAD-dep_sirtuin_deacylases"/>
</dbReference>
<reference evidence="7" key="1">
    <citation type="submission" date="2016-10" db="EMBL/GenBank/DDBJ databases">
        <authorList>
            <person name="Varghese N."/>
            <person name="Submissions S."/>
        </authorList>
    </citation>
    <scope>NUCLEOTIDE SEQUENCE [LARGE SCALE GENOMIC DNA]</scope>
    <source>
        <strain evidence="7">CGMCC 1.10658</strain>
    </source>
</reference>
<dbReference type="GO" id="GO:0070403">
    <property type="term" value="F:NAD+ binding"/>
    <property type="evidence" value="ECO:0007669"/>
    <property type="project" value="InterPro"/>
</dbReference>
<dbReference type="Gene3D" id="3.40.50.1220">
    <property type="entry name" value="TPP-binding domain"/>
    <property type="match status" value="1"/>
</dbReference>
<evidence type="ECO:0000256" key="4">
    <source>
        <dbReference type="PROSITE-ProRule" id="PRU00236"/>
    </source>
</evidence>
<dbReference type="PROSITE" id="PS50305">
    <property type="entry name" value="SIRTUIN"/>
    <property type="match status" value="1"/>
</dbReference>
<evidence type="ECO:0000256" key="3">
    <source>
        <dbReference type="ARBA" id="ARBA00023027"/>
    </source>
</evidence>
<keyword evidence="7" id="KW-1185">Reference proteome</keyword>
<dbReference type="GO" id="GO:0017136">
    <property type="term" value="F:histone deacetylase activity, NAD-dependent"/>
    <property type="evidence" value="ECO:0007669"/>
    <property type="project" value="TreeGrafter"/>
</dbReference>
<name>A0A1G8UC21_9GAMM</name>
<keyword evidence="2" id="KW-0808">Transferase</keyword>
<dbReference type="PANTHER" id="PTHR11085">
    <property type="entry name" value="NAD-DEPENDENT PROTEIN DEACYLASE SIRTUIN-5, MITOCHONDRIAL-RELATED"/>
    <property type="match status" value="1"/>
</dbReference>
<dbReference type="PANTHER" id="PTHR11085:SF4">
    <property type="entry name" value="NAD-DEPENDENT PROTEIN DEACYLASE"/>
    <property type="match status" value="1"/>
</dbReference>
<dbReference type="InterPro" id="IPR026590">
    <property type="entry name" value="Ssirtuin_cat_dom"/>
</dbReference>
<dbReference type="InterPro" id="IPR003000">
    <property type="entry name" value="Sirtuin"/>
</dbReference>
<dbReference type="Gene3D" id="3.30.1600.10">
    <property type="entry name" value="SIR2/SIRT2 'Small Domain"/>
    <property type="match status" value="1"/>
</dbReference>
<evidence type="ECO:0000259" key="5">
    <source>
        <dbReference type="PROSITE" id="PS50305"/>
    </source>
</evidence>